<organism evidence="1 2">
    <name type="scientific">Caerostris extrusa</name>
    <name type="common">Bark spider</name>
    <name type="synonym">Caerostris bankana</name>
    <dbReference type="NCBI Taxonomy" id="172846"/>
    <lineage>
        <taxon>Eukaryota</taxon>
        <taxon>Metazoa</taxon>
        <taxon>Ecdysozoa</taxon>
        <taxon>Arthropoda</taxon>
        <taxon>Chelicerata</taxon>
        <taxon>Arachnida</taxon>
        <taxon>Araneae</taxon>
        <taxon>Araneomorphae</taxon>
        <taxon>Entelegynae</taxon>
        <taxon>Araneoidea</taxon>
        <taxon>Araneidae</taxon>
        <taxon>Caerostris</taxon>
    </lineage>
</organism>
<dbReference type="EMBL" id="BPLR01018815">
    <property type="protein sequence ID" value="GIZ02464.1"/>
    <property type="molecule type" value="Genomic_DNA"/>
</dbReference>
<name>A0AAV4Y6E3_CAEEX</name>
<comment type="caution">
    <text evidence="1">The sequence shown here is derived from an EMBL/GenBank/DDBJ whole genome shotgun (WGS) entry which is preliminary data.</text>
</comment>
<evidence type="ECO:0000313" key="1">
    <source>
        <dbReference type="EMBL" id="GIZ02464.1"/>
    </source>
</evidence>
<proteinExistence type="predicted"/>
<sequence>MDSSAGYCVKYVQFKDQAIPRSLHVCTSLLDPFCNAMTTSSTDVEAIDFLPLLDFTAKEPVSWSPLASIRPQPLPSPFHDRDFFKAAATHSHSCKRARGNVEINYT</sequence>
<dbReference type="AlphaFoldDB" id="A0AAV4Y6E3"/>
<dbReference type="Proteomes" id="UP001054945">
    <property type="component" value="Unassembled WGS sequence"/>
</dbReference>
<reference evidence="1 2" key="1">
    <citation type="submission" date="2021-06" db="EMBL/GenBank/DDBJ databases">
        <title>Caerostris extrusa draft genome.</title>
        <authorList>
            <person name="Kono N."/>
            <person name="Arakawa K."/>
        </authorList>
    </citation>
    <scope>NUCLEOTIDE SEQUENCE [LARGE SCALE GENOMIC DNA]</scope>
</reference>
<accession>A0AAV4Y6E3</accession>
<protein>
    <submittedName>
        <fullName evidence="1">Uncharacterized protein</fullName>
    </submittedName>
</protein>
<keyword evidence="2" id="KW-1185">Reference proteome</keyword>
<evidence type="ECO:0000313" key="2">
    <source>
        <dbReference type="Proteomes" id="UP001054945"/>
    </source>
</evidence>
<gene>
    <name evidence="1" type="ORF">CEXT_86771</name>
</gene>